<dbReference type="RefSeq" id="WP_084493882.1">
    <property type="nucleotide sequence ID" value="NZ_PYHS01000021.1"/>
</dbReference>
<dbReference type="EMBL" id="PYHS01000021">
    <property type="protein sequence ID" value="PSR58682.1"/>
    <property type="molecule type" value="Genomic_DNA"/>
</dbReference>
<dbReference type="Proteomes" id="UP000241647">
    <property type="component" value="Unassembled WGS sequence"/>
</dbReference>
<dbReference type="InterPro" id="IPR036162">
    <property type="entry name" value="Resolvase-like_N_sf"/>
</dbReference>
<dbReference type="Pfam" id="PF00239">
    <property type="entry name" value="Resolvase"/>
    <property type="match status" value="1"/>
</dbReference>
<evidence type="ECO:0000259" key="1">
    <source>
        <dbReference type="SMART" id="SM00857"/>
    </source>
</evidence>
<accession>A0A2T2YT28</accession>
<organism evidence="2 3">
    <name type="scientific">Nocardia nova</name>
    <dbReference type="NCBI Taxonomy" id="37330"/>
    <lineage>
        <taxon>Bacteria</taxon>
        <taxon>Bacillati</taxon>
        <taxon>Actinomycetota</taxon>
        <taxon>Actinomycetes</taxon>
        <taxon>Mycobacteriales</taxon>
        <taxon>Nocardiaceae</taxon>
        <taxon>Nocardia</taxon>
    </lineage>
</organism>
<evidence type="ECO:0000313" key="2">
    <source>
        <dbReference type="EMBL" id="PSR58682.1"/>
    </source>
</evidence>
<dbReference type="GO" id="GO:0003677">
    <property type="term" value="F:DNA binding"/>
    <property type="evidence" value="ECO:0007669"/>
    <property type="project" value="InterPro"/>
</dbReference>
<dbReference type="SMART" id="SM00857">
    <property type="entry name" value="Resolvase"/>
    <property type="match status" value="1"/>
</dbReference>
<comment type="caution">
    <text evidence="2">The sequence shown here is derived from an EMBL/GenBank/DDBJ whole genome shotgun (WGS) entry which is preliminary data.</text>
</comment>
<feature type="domain" description="Resolvase/invertase-type recombinase catalytic" evidence="1">
    <location>
        <begin position="28"/>
        <end position="163"/>
    </location>
</feature>
<dbReference type="SUPFAM" id="SSF53041">
    <property type="entry name" value="Resolvase-like"/>
    <property type="match status" value="1"/>
</dbReference>
<sequence length="165" mass="18481">MNITEKAVDHRNDRALAVLFLSMASMPVSAARGGEPLAVQVQRENGRKKAAELNSHVSREFVEIGVAATGHRKRPAIVELLHYLDENPGICYVIFSATGRVSRRLEDFRELMTQFDARDVVVVLPYGDPLMPAAVREALWRTTEWVRERSLAARAQRRQKAASAT</sequence>
<evidence type="ECO:0000313" key="3">
    <source>
        <dbReference type="Proteomes" id="UP000241647"/>
    </source>
</evidence>
<reference evidence="2 3" key="1">
    <citation type="submission" date="2018-02" db="EMBL/GenBank/DDBJ databases">
        <title>8 Nocardia nova and 1 Nocardia cyriacigeorgica strain used for evolution to TMP-SMX.</title>
        <authorList>
            <person name="Mehta H."/>
            <person name="Weng J."/>
            <person name="Shamoo Y."/>
        </authorList>
    </citation>
    <scope>NUCLEOTIDE SEQUENCE [LARGE SCALE GENOMIC DNA]</scope>
    <source>
        <strain evidence="2 3">ATCC 33727</strain>
    </source>
</reference>
<dbReference type="GO" id="GO:0000150">
    <property type="term" value="F:DNA strand exchange activity"/>
    <property type="evidence" value="ECO:0007669"/>
    <property type="project" value="InterPro"/>
</dbReference>
<dbReference type="AlphaFoldDB" id="A0A2T2YT28"/>
<proteinExistence type="predicted"/>
<name>A0A2T2YT28_9NOCA</name>
<protein>
    <recommendedName>
        <fullName evidence="1">Resolvase/invertase-type recombinase catalytic domain-containing protein</fullName>
    </recommendedName>
</protein>
<dbReference type="Gene3D" id="3.40.50.1390">
    <property type="entry name" value="Resolvase, N-terminal catalytic domain"/>
    <property type="match status" value="1"/>
</dbReference>
<dbReference type="InterPro" id="IPR006119">
    <property type="entry name" value="Resolv_N"/>
</dbReference>
<gene>
    <name evidence="2" type="ORF">C8259_29515</name>
</gene>